<evidence type="ECO:0000256" key="3">
    <source>
        <dbReference type="ARBA" id="ARBA00022553"/>
    </source>
</evidence>
<evidence type="ECO:0000313" key="12">
    <source>
        <dbReference type="Proteomes" id="UP001597263"/>
    </source>
</evidence>
<dbReference type="PANTHER" id="PTHR43065:SF46">
    <property type="entry name" value="C4-DICARBOXYLATE TRANSPORT SENSOR PROTEIN DCTB"/>
    <property type="match status" value="1"/>
</dbReference>
<sequence>MADKKRSWQTYLAIAAIWLLIMLVFVAYSARQSINQARDEVRQTGTALHRVLSQRAAQHDAHLTSLNALILSANPPPVDALRQVSRNIIRFYPRISIIDVMLLTREGARVSAQPFLMVDESEHETIAGAFAVQIAGQKPGEVRTYLSDKVGDRYYLGKKSDNSNPGYAIIMAINPALMIEPNERPDWADLSLSIDGKTILQQHSALQNAPSLLKPVVYTQQIDSQNQPLLLTLSRPIVLSEMIDPRRTALLAVVSLLALLVSYSLWQSVRAAKKAEQKAQLLEHETRLAHAARVNSMGELASGIAHELTQPLTALLSQSQAALRLEASGERPDLLKQALTANVREASRAGEILKRMRNYMSNHEPQRKPMDISQSIRDVSELLRTDLAQRNITLLIQTEKNTPAIMGDAVEMEQVLYNLIRNAADSLVQTEKTDKQISVTARSGQGQLVITVSDNGSGIADDVLPRLFEPFFTTRNGGMGLGLALCTTLIERIDGEITAANRPEGGAEFTIALPVAETSSIKV</sequence>
<dbReference type="Gene3D" id="3.30.565.10">
    <property type="entry name" value="Histidine kinase-like ATPase, C-terminal domain"/>
    <property type="match status" value="1"/>
</dbReference>
<keyword evidence="3" id="KW-0597">Phosphoprotein</keyword>
<keyword evidence="8" id="KW-0902">Two-component regulatory system</keyword>
<protein>
    <recommendedName>
        <fullName evidence="2">histidine kinase</fullName>
        <ecNumber evidence="2">2.7.13.3</ecNumber>
    </recommendedName>
</protein>
<evidence type="ECO:0000256" key="9">
    <source>
        <dbReference type="SAM" id="Phobius"/>
    </source>
</evidence>
<evidence type="ECO:0000256" key="6">
    <source>
        <dbReference type="ARBA" id="ARBA00022777"/>
    </source>
</evidence>
<comment type="catalytic activity">
    <reaction evidence="1">
        <text>ATP + protein L-histidine = ADP + protein N-phospho-L-histidine.</text>
        <dbReference type="EC" id="2.7.13.3"/>
    </reaction>
</comment>
<keyword evidence="4" id="KW-0808">Transferase</keyword>
<dbReference type="InterPro" id="IPR036097">
    <property type="entry name" value="HisK_dim/P_sf"/>
</dbReference>
<dbReference type="CDD" id="cd00082">
    <property type="entry name" value="HisKA"/>
    <property type="match status" value="1"/>
</dbReference>
<dbReference type="Pfam" id="PF00512">
    <property type="entry name" value="HisKA"/>
    <property type="match status" value="1"/>
</dbReference>
<name>A0ABW3V0H6_9HYPH</name>
<dbReference type="RefSeq" id="WP_289388507.1">
    <property type="nucleotide sequence ID" value="NZ_JAUCBM010000013.1"/>
</dbReference>
<dbReference type="InterPro" id="IPR003661">
    <property type="entry name" value="HisK_dim/P_dom"/>
</dbReference>
<evidence type="ECO:0000256" key="1">
    <source>
        <dbReference type="ARBA" id="ARBA00000085"/>
    </source>
</evidence>
<evidence type="ECO:0000259" key="10">
    <source>
        <dbReference type="PROSITE" id="PS50109"/>
    </source>
</evidence>
<keyword evidence="7" id="KW-0067">ATP-binding</keyword>
<dbReference type="EC" id="2.7.13.3" evidence="2"/>
<dbReference type="SMART" id="SM00388">
    <property type="entry name" value="HisKA"/>
    <property type="match status" value="1"/>
</dbReference>
<accession>A0ABW3V0H6</accession>
<proteinExistence type="predicted"/>
<dbReference type="PANTHER" id="PTHR43065">
    <property type="entry name" value="SENSOR HISTIDINE KINASE"/>
    <property type="match status" value="1"/>
</dbReference>
<dbReference type="PRINTS" id="PR00344">
    <property type="entry name" value="BCTRLSENSOR"/>
</dbReference>
<dbReference type="PROSITE" id="PS50109">
    <property type="entry name" value="HIS_KIN"/>
    <property type="match status" value="1"/>
</dbReference>
<dbReference type="SMART" id="SM00387">
    <property type="entry name" value="HATPase_c"/>
    <property type="match status" value="1"/>
</dbReference>
<dbReference type="GO" id="GO:0016301">
    <property type="term" value="F:kinase activity"/>
    <property type="evidence" value="ECO:0007669"/>
    <property type="project" value="UniProtKB-KW"/>
</dbReference>
<comment type="caution">
    <text evidence="11">The sequence shown here is derived from an EMBL/GenBank/DDBJ whole genome shotgun (WGS) entry which is preliminary data.</text>
</comment>
<keyword evidence="5" id="KW-0547">Nucleotide-binding</keyword>
<evidence type="ECO:0000313" key="11">
    <source>
        <dbReference type="EMBL" id="MFD1226127.1"/>
    </source>
</evidence>
<dbReference type="SUPFAM" id="SSF47384">
    <property type="entry name" value="Homodimeric domain of signal transducing histidine kinase"/>
    <property type="match status" value="1"/>
</dbReference>
<evidence type="ECO:0000256" key="4">
    <source>
        <dbReference type="ARBA" id="ARBA00022679"/>
    </source>
</evidence>
<dbReference type="Proteomes" id="UP001597263">
    <property type="component" value="Unassembled WGS sequence"/>
</dbReference>
<dbReference type="InterPro" id="IPR003594">
    <property type="entry name" value="HATPase_dom"/>
</dbReference>
<keyword evidence="9" id="KW-1133">Transmembrane helix</keyword>
<feature type="transmembrane region" description="Helical" evidence="9">
    <location>
        <begin position="12"/>
        <end position="30"/>
    </location>
</feature>
<keyword evidence="9" id="KW-0812">Transmembrane</keyword>
<organism evidence="11 12">
    <name type="scientific">Pseudochrobactrum kiredjianiae</name>
    <dbReference type="NCBI Taxonomy" id="386305"/>
    <lineage>
        <taxon>Bacteria</taxon>
        <taxon>Pseudomonadati</taxon>
        <taxon>Pseudomonadota</taxon>
        <taxon>Alphaproteobacteria</taxon>
        <taxon>Hyphomicrobiales</taxon>
        <taxon>Brucellaceae</taxon>
        <taxon>Pseudochrobactrum</taxon>
    </lineage>
</organism>
<evidence type="ECO:0000256" key="5">
    <source>
        <dbReference type="ARBA" id="ARBA00022741"/>
    </source>
</evidence>
<dbReference type="SUPFAM" id="SSF55874">
    <property type="entry name" value="ATPase domain of HSP90 chaperone/DNA topoisomerase II/histidine kinase"/>
    <property type="match status" value="1"/>
</dbReference>
<dbReference type="InterPro" id="IPR004358">
    <property type="entry name" value="Sig_transdc_His_kin-like_C"/>
</dbReference>
<keyword evidence="12" id="KW-1185">Reference proteome</keyword>
<gene>
    <name evidence="11" type="ORF">ACFQ35_02955</name>
</gene>
<keyword evidence="6 11" id="KW-0418">Kinase</keyword>
<dbReference type="InterPro" id="IPR005467">
    <property type="entry name" value="His_kinase_dom"/>
</dbReference>
<feature type="domain" description="Histidine kinase" evidence="10">
    <location>
        <begin position="303"/>
        <end position="517"/>
    </location>
</feature>
<reference evidence="12" key="1">
    <citation type="journal article" date="2019" name="Int. J. Syst. Evol. Microbiol.">
        <title>The Global Catalogue of Microorganisms (GCM) 10K type strain sequencing project: providing services to taxonomists for standard genome sequencing and annotation.</title>
        <authorList>
            <consortium name="The Broad Institute Genomics Platform"/>
            <consortium name="The Broad Institute Genome Sequencing Center for Infectious Disease"/>
            <person name="Wu L."/>
            <person name="Ma J."/>
        </authorList>
    </citation>
    <scope>NUCLEOTIDE SEQUENCE [LARGE SCALE GENOMIC DNA]</scope>
    <source>
        <strain evidence="12">CCUG 49584</strain>
    </source>
</reference>
<dbReference type="Gene3D" id="1.10.287.130">
    <property type="match status" value="1"/>
</dbReference>
<evidence type="ECO:0000256" key="7">
    <source>
        <dbReference type="ARBA" id="ARBA00022840"/>
    </source>
</evidence>
<keyword evidence="9" id="KW-0472">Membrane</keyword>
<dbReference type="Pfam" id="PF02518">
    <property type="entry name" value="HATPase_c"/>
    <property type="match status" value="1"/>
</dbReference>
<dbReference type="InterPro" id="IPR036890">
    <property type="entry name" value="HATPase_C_sf"/>
</dbReference>
<evidence type="ECO:0000256" key="2">
    <source>
        <dbReference type="ARBA" id="ARBA00012438"/>
    </source>
</evidence>
<dbReference type="EMBL" id="JBHTMA010000009">
    <property type="protein sequence ID" value="MFD1226127.1"/>
    <property type="molecule type" value="Genomic_DNA"/>
</dbReference>
<evidence type="ECO:0000256" key="8">
    <source>
        <dbReference type="ARBA" id="ARBA00023012"/>
    </source>
</evidence>